<name>A0A9Q1FR42_SYNKA</name>
<organism evidence="1 2">
    <name type="scientific">Synaphobranchus kaupii</name>
    <name type="common">Kaup's arrowtooth eel</name>
    <dbReference type="NCBI Taxonomy" id="118154"/>
    <lineage>
        <taxon>Eukaryota</taxon>
        <taxon>Metazoa</taxon>
        <taxon>Chordata</taxon>
        <taxon>Craniata</taxon>
        <taxon>Vertebrata</taxon>
        <taxon>Euteleostomi</taxon>
        <taxon>Actinopterygii</taxon>
        <taxon>Neopterygii</taxon>
        <taxon>Teleostei</taxon>
        <taxon>Anguilliformes</taxon>
        <taxon>Synaphobranchidae</taxon>
        <taxon>Synaphobranchus</taxon>
    </lineage>
</organism>
<dbReference type="Proteomes" id="UP001152622">
    <property type="component" value="Chromosome 4"/>
</dbReference>
<evidence type="ECO:0000313" key="1">
    <source>
        <dbReference type="EMBL" id="KAJ8364290.1"/>
    </source>
</evidence>
<dbReference type="EMBL" id="JAINUF010000004">
    <property type="protein sequence ID" value="KAJ8364290.1"/>
    <property type="molecule type" value="Genomic_DNA"/>
</dbReference>
<keyword evidence="2" id="KW-1185">Reference proteome</keyword>
<evidence type="ECO:0000313" key="2">
    <source>
        <dbReference type="Proteomes" id="UP001152622"/>
    </source>
</evidence>
<dbReference type="PANTHER" id="PTHR47018">
    <property type="entry name" value="CXC DOMAIN-CONTAINING PROTEIN-RELATED"/>
    <property type="match status" value="1"/>
</dbReference>
<reference evidence="1" key="1">
    <citation type="journal article" date="2023" name="Science">
        <title>Genome structures resolve the early diversification of teleost fishes.</title>
        <authorList>
            <person name="Parey E."/>
            <person name="Louis A."/>
            <person name="Montfort J."/>
            <person name="Bouchez O."/>
            <person name="Roques C."/>
            <person name="Iampietro C."/>
            <person name="Lluch J."/>
            <person name="Castinel A."/>
            <person name="Donnadieu C."/>
            <person name="Desvignes T."/>
            <person name="Floi Bucao C."/>
            <person name="Jouanno E."/>
            <person name="Wen M."/>
            <person name="Mejri S."/>
            <person name="Dirks R."/>
            <person name="Jansen H."/>
            <person name="Henkel C."/>
            <person name="Chen W.J."/>
            <person name="Zahm M."/>
            <person name="Cabau C."/>
            <person name="Klopp C."/>
            <person name="Thompson A.W."/>
            <person name="Robinson-Rechavi M."/>
            <person name="Braasch I."/>
            <person name="Lecointre G."/>
            <person name="Bobe J."/>
            <person name="Postlethwait J.H."/>
            <person name="Berthelot C."/>
            <person name="Roest Crollius H."/>
            <person name="Guiguen Y."/>
        </authorList>
    </citation>
    <scope>NUCLEOTIDE SEQUENCE</scope>
    <source>
        <strain evidence="1">WJC10195</strain>
    </source>
</reference>
<sequence length="851" mass="94808">MLGADGMENHFPAFTRVWLKDKILTELPSVKSVLQKNRRKPAVLYSLDACEEDMVHSGITSDDNDMDNMKTIFKTAQIIRKSIADFKKEKPANVIPVSSNTNDVPSELYTMIRWIITGPVGELETGTRTSVIDRMALGVSQNILYGFKSNKQVKGKPSRDSANFRHQHARENAQVLGLALTVHHDTRNKTLMGLLNTQGYCVSYDRTQLLETALANAVVENTKQVQGLYVPPFLKKGTFVFFTADNTDFAEDTADGKGTTHGTIVAVYQKADAPGEPIAPPLTIGDAKSLSVTPYHVQMMHCDKPKPQPNKRTKQFAVNKDGISGNYQLTHLGWVIAYAISRLKMGENSSKIPCWAGYNSLLSASQPVTQIGSLPLLPEVAHEWSTLLTVIMQTSELRRLAVGDPTVISFDMALYEKVVQLLDARPDLKRTVVPRLGELHAVMAALRALGTSIENSGIDDAWIEADVYGPATMRQILKCTHYKRSLQAHIYSYVALYELILEEFFRENPQMKEDCWQATEQVDAACSEEDKSAKAESAKQANTTLLEALATAEVVKAFNEWEAQKAQNGMFRSIMNYLHRVETVLFFVAAMLIWHSIWKLQKHSASCSLLLTGSNTSDSGPDTLLICMTSEPIILRPGRNSKQMKVHSGLIGISNNANARQRFFMATPELSCLSREFKSQFGIGTAGKNTEHPGLGSSDIRRDHEAIDKIKAAILSHGNPVTAEGDKLYNMITHAYVPQEYVPQILNINETGQKLYEDYVSERINGEISIWAPVKKENNKMFMSGNKKSTVKIRDKTVDLKETKDLYGRLLILARSNRQIDQKQAVGNYEFTQTPRALFAPNGDILPCTDK</sequence>
<dbReference type="PANTHER" id="PTHR47018:SF3">
    <property type="entry name" value="MYCBP-ASSOCIATED PROTEIN"/>
    <property type="match status" value="1"/>
</dbReference>
<accession>A0A9Q1FR42</accession>
<protein>
    <submittedName>
        <fullName evidence="1">Uncharacterized protein</fullName>
    </submittedName>
</protein>
<dbReference type="OrthoDB" id="5984884at2759"/>
<comment type="caution">
    <text evidence="1">The sequence shown here is derived from an EMBL/GenBank/DDBJ whole genome shotgun (WGS) entry which is preliminary data.</text>
</comment>
<dbReference type="AlphaFoldDB" id="A0A9Q1FR42"/>
<gene>
    <name evidence="1" type="ORF">SKAU_G00131210</name>
</gene>
<proteinExistence type="predicted"/>